<reference evidence="2 4" key="1">
    <citation type="submission" date="2015-11" db="EMBL/GenBank/DDBJ databases">
        <title>Genomic analysis of 38 Legionella species identifies large and diverse effector repertoires.</title>
        <authorList>
            <person name="Burstein D."/>
            <person name="Amaro F."/>
            <person name="Zusman T."/>
            <person name="Lifshitz Z."/>
            <person name="Cohen O."/>
            <person name="Gilbert J.A."/>
            <person name="Pupko T."/>
            <person name="Shuman H.A."/>
            <person name="Segal G."/>
        </authorList>
    </citation>
    <scope>NUCLEOTIDE SEQUENCE [LARGE SCALE GENOMIC DNA]</scope>
    <source>
        <strain evidence="2 4">ATCC 49507</strain>
    </source>
</reference>
<dbReference type="RefSeq" id="WP_058472307.1">
    <property type="nucleotide sequence ID" value="NZ_CAAAIL010000006.1"/>
</dbReference>
<accession>A0A378KSP7</accession>
<feature type="region of interest" description="Disordered" evidence="1">
    <location>
        <begin position="216"/>
        <end position="238"/>
    </location>
</feature>
<evidence type="ECO:0000256" key="1">
    <source>
        <dbReference type="SAM" id="MobiDB-lite"/>
    </source>
</evidence>
<protein>
    <submittedName>
        <fullName evidence="3">Uncharacterized protein</fullName>
    </submittedName>
</protein>
<organism evidence="3 5">
    <name type="scientific">Legionella quateirensis</name>
    <dbReference type="NCBI Taxonomy" id="45072"/>
    <lineage>
        <taxon>Bacteria</taxon>
        <taxon>Pseudomonadati</taxon>
        <taxon>Pseudomonadota</taxon>
        <taxon>Gammaproteobacteria</taxon>
        <taxon>Legionellales</taxon>
        <taxon>Legionellaceae</taxon>
        <taxon>Legionella</taxon>
    </lineage>
</organism>
<dbReference type="OrthoDB" id="5646774at2"/>
<keyword evidence="4" id="KW-1185">Reference proteome</keyword>
<dbReference type="InterPro" id="IPR044929">
    <property type="entry name" value="DNA/RNA_non-sp_Endonuclease_sf"/>
</dbReference>
<dbReference type="EMBL" id="UGOW01000001">
    <property type="protein sequence ID" value="STY16497.1"/>
    <property type="molecule type" value="Genomic_DNA"/>
</dbReference>
<sequence length="471" mass="54299">MIKKLIKELASRPCTSILSDYDWFLYSKQYSQLDSSLRPAFINALAHHSGASSTEILITLNKLNQEKLSLELQKDSLSELFKAQEIASEKIFNMKNRRCFKYIDLESLSISRAEWLTIITKSEQQNRHHITPYFFFNTLSSIRKVKYDDLTHSITKPQPRREAKRSFFGPERPAKRTFQSFRKDEGPNPLILEETDENRDLQLPIEATGARYSKLTPATPDKRYPMVAKTPGGSKARPLCTIDGQTLFKHLTPESKAPREGRVHLKKISRIELMETLPKLQIEQADEVQFIATLEGINERSGLSRRQSQYSITKVRASDVFRAYGIEIKPSDGRAHHWSHLIAHFLVDTQELITPDPQKEIINLVPTTDASNYNTLEAVELFVRKKLINEDTDEILIKVKPQYSDESHIPDMLIYTLTWTENLNQKHEQIFYINPQSYQRITKSMHSSIEVLRENKADIPNAPTHSSSFAI</sequence>
<evidence type="ECO:0000313" key="5">
    <source>
        <dbReference type="Proteomes" id="UP000254230"/>
    </source>
</evidence>
<dbReference type="Gene3D" id="3.40.570.10">
    <property type="entry name" value="Extracellular Endonuclease, subunit A"/>
    <property type="match status" value="1"/>
</dbReference>
<evidence type="ECO:0000313" key="3">
    <source>
        <dbReference type="EMBL" id="STY16497.1"/>
    </source>
</evidence>
<dbReference type="Proteomes" id="UP000254230">
    <property type="component" value="Unassembled WGS sequence"/>
</dbReference>
<dbReference type="EMBL" id="LNYR01000001">
    <property type="protein sequence ID" value="KTD55324.1"/>
    <property type="molecule type" value="Genomic_DNA"/>
</dbReference>
<evidence type="ECO:0000313" key="2">
    <source>
        <dbReference type="EMBL" id="KTD55324.1"/>
    </source>
</evidence>
<dbReference type="AlphaFoldDB" id="A0A378KSP7"/>
<dbReference type="Proteomes" id="UP000054639">
    <property type="component" value="Unassembled WGS sequence"/>
</dbReference>
<gene>
    <name evidence="2" type="ORF">Lqua_0041</name>
    <name evidence="3" type="ORF">NCTC12376_00288</name>
</gene>
<name>A0A378KSP7_9GAMM</name>
<proteinExistence type="predicted"/>
<evidence type="ECO:0000313" key="4">
    <source>
        <dbReference type="Proteomes" id="UP000054639"/>
    </source>
</evidence>
<reference evidence="3 5" key="2">
    <citation type="submission" date="2018-06" db="EMBL/GenBank/DDBJ databases">
        <authorList>
            <consortium name="Pathogen Informatics"/>
            <person name="Doyle S."/>
        </authorList>
    </citation>
    <scope>NUCLEOTIDE SEQUENCE [LARGE SCALE GENOMIC DNA]</scope>
    <source>
        <strain evidence="3 5">NCTC12376</strain>
    </source>
</reference>